<reference evidence="1" key="1">
    <citation type="journal article" date="2014" name="PLoS ONE">
        <title>Transcriptome-Based Identification of ABC Transporters in the Western Tarnished Plant Bug Lygus hesperus.</title>
        <authorList>
            <person name="Hull J.J."/>
            <person name="Chaney K."/>
            <person name="Geib S.M."/>
            <person name="Fabrick J.A."/>
            <person name="Brent C.S."/>
            <person name="Walsh D."/>
            <person name="Lavine L.C."/>
        </authorList>
    </citation>
    <scope>NUCLEOTIDE SEQUENCE</scope>
</reference>
<name>A0A0A9ZBA5_LYGHE</name>
<protein>
    <submittedName>
        <fullName evidence="1">Nucleoprotein TPR</fullName>
    </submittedName>
</protein>
<proteinExistence type="predicted"/>
<dbReference type="EMBL" id="GBHO01001885">
    <property type="protein sequence ID" value="JAG41719.1"/>
    <property type="molecule type" value="Transcribed_RNA"/>
</dbReference>
<reference evidence="1" key="2">
    <citation type="submission" date="2014-07" db="EMBL/GenBank/DDBJ databases">
        <authorList>
            <person name="Hull J."/>
        </authorList>
    </citation>
    <scope>NUCLEOTIDE SEQUENCE</scope>
</reference>
<sequence length="214" mass="24072">LCQHPSPNVHNTFEVINSKSDATCDECFKSQCGAVAMLIQGALLVIISKTVLPGPIPQELIAISNIKENVRNLTKHLDDFRSKITAQITLLENSFWTNRKDDEPPRKHMNETICLQREIPQARMEVNKLLNMLVEGEKNQLITLESSLIDMKVPAAESDVQQLNQLWGSLASHGESRRKIQSEMANFEVKTKDRYEIVRKSCITGNSTTIVLSS</sequence>
<accession>A0A0A9ZBA5</accession>
<evidence type="ECO:0000313" key="1">
    <source>
        <dbReference type="EMBL" id="JAG41719.1"/>
    </source>
</evidence>
<dbReference type="AlphaFoldDB" id="A0A0A9ZBA5"/>
<feature type="non-terminal residue" evidence="1">
    <location>
        <position position="1"/>
    </location>
</feature>
<organism evidence="1">
    <name type="scientific">Lygus hesperus</name>
    <name type="common">Western plant bug</name>
    <dbReference type="NCBI Taxonomy" id="30085"/>
    <lineage>
        <taxon>Eukaryota</taxon>
        <taxon>Metazoa</taxon>
        <taxon>Ecdysozoa</taxon>
        <taxon>Arthropoda</taxon>
        <taxon>Hexapoda</taxon>
        <taxon>Insecta</taxon>
        <taxon>Pterygota</taxon>
        <taxon>Neoptera</taxon>
        <taxon>Paraneoptera</taxon>
        <taxon>Hemiptera</taxon>
        <taxon>Heteroptera</taxon>
        <taxon>Panheteroptera</taxon>
        <taxon>Cimicomorpha</taxon>
        <taxon>Miridae</taxon>
        <taxon>Mirini</taxon>
        <taxon>Lygus</taxon>
    </lineage>
</organism>
<gene>
    <name evidence="1" type="primary">TPR_3</name>
    <name evidence="1" type="ORF">CM83_30228</name>
</gene>